<accession>A0A1G8Y5G6</accession>
<dbReference type="InterPro" id="IPR036291">
    <property type="entry name" value="NAD(P)-bd_dom_sf"/>
</dbReference>
<dbReference type="AlphaFoldDB" id="A0A1G8Y5G6"/>
<organism evidence="3 4">
    <name type="scientific">Nonomuraea jiangxiensis</name>
    <dbReference type="NCBI Taxonomy" id="633440"/>
    <lineage>
        <taxon>Bacteria</taxon>
        <taxon>Bacillati</taxon>
        <taxon>Actinomycetota</taxon>
        <taxon>Actinomycetes</taxon>
        <taxon>Streptosporangiales</taxon>
        <taxon>Streptosporangiaceae</taxon>
        <taxon>Nonomuraea</taxon>
    </lineage>
</organism>
<sequence length="306" mass="31720">MTEVMRAAAFTEPGGPEVLKVMEVPAPRAGAGQVRVRVRAAGVQPFDTAIRAGWEPPGLALDFPRIPGNEFAGVVDQVGPEVTGVAVGDEVLGFCSLLAYAEYVVVPAAHVAAKPAGVPWEVAGGLTAGVQTAEMALDTMGLAAGETLLVHGAAGNVGAAAAQIARRRGATVIGTAREANHDYLRGLGALPVVYGEGLADRVRALAPGGVDAALDGAGGHALEVSLELVADRSRIITMVEHGRAAELGIQTVRGERTAERLGRYAALYAEGEFVFPVRRAYRLEEAADAHREMETGHGRGKIVLTL</sequence>
<feature type="domain" description="Enoyl reductase (ER)" evidence="2">
    <location>
        <begin position="14"/>
        <end position="304"/>
    </location>
</feature>
<keyword evidence="4" id="KW-1185">Reference proteome</keyword>
<dbReference type="InterPro" id="IPR011032">
    <property type="entry name" value="GroES-like_sf"/>
</dbReference>
<dbReference type="InterPro" id="IPR013154">
    <property type="entry name" value="ADH-like_N"/>
</dbReference>
<gene>
    <name evidence="3" type="ORF">SAMN05421869_113177</name>
</gene>
<dbReference type="GO" id="GO:0016491">
    <property type="term" value="F:oxidoreductase activity"/>
    <property type="evidence" value="ECO:0007669"/>
    <property type="project" value="InterPro"/>
</dbReference>
<dbReference type="InterPro" id="IPR020843">
    <property type="entry name" value="ER"/>
</dbReference>
<dbReference type="Pfam" id="PF08240">
    <property type="entry name" value="ADH_N"/>
    <property type="match status" value="1"/>
</dbReference>
<dbReference type="Pfam" id="PF13602">
    <property type="entry name" value="ADH_zinc_N_2"/>
    <property type="match status" value="1"/>
</dbReference>
<dbReference type="InterPro" id="IPR051603">
    <property type="entry name" value="Zinc-ADH_QOR/CCCR"/>
</dbReference>
<name>A0A1G8Y5G6_9ACTN</name>
<dbReference type="SMART" id="SM00829">
    <property type="entry name" value="PKS_ER"/>
    <property type="match status" value="1"/>
</dbReference>
<proteinExistence type="predicted"/>
<dbReference type="STRING" id="633440.SAMN05421869_113177"/>
<dbReference type="EMBL" id="FNDJ01000013">
    <property type="protein sequence ID" value="SDJ98109.1"/>
    <property type="molecule type" value="Genomic_DNA"/>
</dbReference>
<dbReference type="CDD" id="cd05289">
    <property type="entry name" value="MDR_like_2"/>
    <property type="match status" value="1"/>
</dbReference>
<evidence type="ECO:0000259" key="2">
    <source>
        <dbReference type="SMART" id="SM00829"/>
    </source>
</evidence>
<dbReference type="Gene3D" id="3.40.50.720">
    <property type="entry name" value="NAD(P)-binding Rossmann-like Domain"/>
    <property type="match status" value="1"/>
</dbReference>
<dbReference type="SUPFAM" id="SSF51735">
    <property type="entry name" value="NAD(P)-binding Rossmann-fold domains"/>
    <property type="match status" value="1"/>
</dbReference>
<dbReference type="Gene3D" id="3.90.180.10">
    <property type="entry name" value="Medium-chain alcohol dehydrogenases, catalytic domain"/>
    <property type="match status" value="1"/>
</dbReference>
<dbReference type="RefSeq" id="WP_245765316.1">
    <property type="nucleotide sequence ID" value="NZ_FNDJ01000013.1"/>
</dbReference>
<evidence type="ECO:0000313" key="4">
    <source>
        <dbReference type="Proteomes" id="UP000199202"/>
    </source>
</evidence>
<dbReference type="PANTHER" id="PTHR44154:SF1">
    <property type="entry name" value="QUINONE OXIDOREDUCTASE"/>
    <property type="match status" value="1"/>
</dbReference>
<dbReference type="PANTHER" id="PTHR44154">
    <property type="entry name" value="QUINONE OXIDOREDUCTASE"/>
    <property type="match status" value="1"/>
</dbReference>
<keyword evidence="1" id="KW-0521">NADP</keyword>
<dbReference type="Proteomes" id="UP000199202">
    <property type="component" value="Unassembled WGS sequence"/>
</dbReference>
<evidence type="ECO:0000313" key="3">
    <source>
        <dbReference type="EMBL" id="SDJ98109.1"/>
    </source>
</evidence>
<reference evidence="3 4" key="1">
    <citation type="submission" date="2016-10" db="EMBL/GenBank/DDBJ databases">
        <authorList>
            <person name="de Groot N.N."/>
        </authorList>
    </citation>
    <scope>NUCLEOTIDE SEQUENCE [LARGE SCALE GENOMIC DNA]</scope>
    <source>
        <strain evidence="3 4">CGMCC 4.6533</strain>
    </source>
</reference>
<dbReference type="SUPFAM" id="SSF50129">
    <property type="entry name" value="GroES-like"/>
    <property type="match status" value="1"/>
</dbReference>
<evidence type="ECO:0000256" key="1">
    <source>
        <dbReference type="ARBA" id="ARBA00022857"/>
    </source>
</evidence>
<protein>
    <submittedName>
        <fullName evidence="3">NADPH:quinone reductase</fullName>
    </submittedName>
</protein>